<evidence type="ECO:0000256" key="2">
    <source>
        <dbReference type="PROSITE-ProRule" id="PRU00284"/>
    </source>
</evidence>
<dbReference type="InterPro" id="IPR004089">
    <property type="entry name" value="MCPsignal_dom"/>
</dbReference>
<keyword evidence="3" id="KW-0175">Coiled coil</keyword>
<proteinExistence type="predicted"/>
<keyword evidence="4" id="KW-1133">Transmembrane helix</keyword>
<gene>
    <name evidence="6" type="ORF">ACFYKT_05905</name>
</gene>
<evidence type="ECO:0000313" key="6">
    <source>
        <dbReference type="EMBL" id="MFE8695899.1"/>
    </source>
</evidence>
<comment type="caution">
    <text evidence="6">The sequence shown here is derived from an EMBL/GenBank/DDBJ whole genome shotgun (WGS) entry which is preliminary data.</text>
</comment>
<dbReference type="SMART" id="SM00283">
    <property type="entry name" value="MA"/>
    <property type="match status" value="1"/>
</dbReference>
<evidence type="ECO:0000313" key="7">
    <source>
        <dbReference type="Proteomes" id="UP001601058"/>
    </source>
</evidence>
<feature type="transmembrane region" description="Helical" evidence="4">
    <location>
        <begin position="20"/>
        <end position="38"/>
    </location>
</feature>
<dbReference type="PANTHER" id="PTHR32089:SF112">
    <property type="entry name" value="LYSOZYME-LIKE PROTEIN-RELATED"/>
    <property type="match status" value="1"/>
</dbReference>
<feature type="transmembrane region" description="Helical" evidence="4">
    <location>
        <begin position="44"/>
        <end position="61"/>
    </location>
</feature>
<evidence type="ECO:0000256" key="4">
    <source>
        <dbReference type="SAM" id="Phobius"/>
    </source>
</evidence>
<name>A0ABW6JVJ6_9BACI</name>
<keyword evidence="7" id="KW-1185">Reference proteome</keyword>
<sequence length="491" mass="55055">MNAIQQLKLMDLKSKNKLMLVTYLISTILGLVGMLSLAQNSLQSTIYIMQILIYPLAYFFVNKTGKEFLFAYIMVIGMNVCTLIPTFLMGGNLSGVISVYFFTIFAAVQFNKRIFGIGVVFGLIILFYNSFFPTEPYAYMKAEFSSFLMIYIFSVVLLSVLIHLNDKQYKKLQEFINQAESNSRAKEEQKDHLERELLNIVESISKVNEKIQFSVNSQDEMRIAINEVSAGSQMQSEQISSIAHNAHNNLAVINKMFHSTRELIEDSIQSSILAEEGQIKAMDLKKEMDNLQIIIGNLNENFLLLTKKIEETNQFANQIKQITEQTNLLALNASIEAARAGEAGKGFSVVAEEIRNLADTTKGITFKITENLNEVNKTNELAQENMHTSSINLNQSVDSSNEVGVKFAELNAMLKKVNLKFQEFEVLSKEVGENSESVESSTNEFAAIIEEATASLEQVSASIDTLTADSRLIADYIEQTLESAENIKKTV</sequence>
<feature type="domain" description="Methyl-accepting transducer" evidence="5">
    <location>
        <begin position="210"/>
        <end position="460"/>
    </location>
</feature>
<keyword evidence="4" id="KW-0472">Membrane</keyword>
<dbReference type="EMBL" id="JBIACJ010000002">
    <property type="protein sequence ID" value="MFE8695899.1"/>
    <property type="molecule type" value="Genomic_DNA"/>
</dbReference>
<evidence type="ECO:0000256" key="3">
    <source>
        <dbReference type="SAM" id="Coils"/>
    </source>
</evidence>
<keyword evidence="4" id="KW-0812">Transmembrane</keyword>
<feature type="coiled-coil region" evidence="3">
    <location>
        <begin position="169"/>
        <end position="210"/>
    </location>
</feature>
<organism evidence="6 7">
    <name type="scientific">Cytobacillus mangrovibacter</name>
    <dbReference type="NCBI Taxonomy" id="3299024"/>
    <lineage>
        <taxon>Bacteria</taxon>
        <taxon>Bacillati</taxon>
        <taxon>Bacillota</taxon>
        <taxon>Bacilli</taxon>
        <taxon>Bacillales</taxon>
        <taxon>Bacillaceae</taxon>
        <taxon>Cytobacillus</taxon>
    </lineage>
</organism>
<dbReference type="RefSeq" id="WP_389216803.1">
    <property type="nucleotide sequence ID" value="NZ_JBIACJ010000002.1"/>
</dbReference>
<dbReference type="PROSITE" id="PS50111">
    <property type="entry name" value="CHEMOTAXIS_TRANSDUC_2"/>
    <property type="match status" value="1"/>
</dbReference>
<dbReference type="Proteomes" id="UP001601058">
    <property type="component" value="Unassembled WGS sequence"/>
</dbReference>
<evidence type="ECO:0000259" key="5">
    <source>
        <dbReference type="PROSITE" id="PS50111"/>
    </source>
</evidence>
<feature type="transmembrane region" description="Helical" evidence="4">
    <location>
        <begin position="144"/>
        <end position="164"/>
    </location>
</feature>
<feature type="transmembrane region" description="Helical" evidence="4">
    <location>
        <begin position="93"/>
        <end position="110"/>
    </location>
</feature>
<dbReference type="SUPFAM" id="SSF58104">
    <property type="entry name" value="Methyl-accepting chemotaxis protein (MCP) signaling domain"/>
    <property type="match status" value="1"/>
</dbReference>
<dbReference type="PANTHER" id="PTHR32089">
    <property type="entry name" value="METHYL-ACCEPTING CHEMOTAXIS PROTEIN MCPB"/>
    <property type="match status" value="1"/>
</dbReference>
<dbReference type="Gene3D" id="1.10.287.950">
    <property type="entry name" value="Methyl-accepting chemotaxis protein"/>
    <property type="match status" value="1"/>
</dbReference>
<keyword evidence="1 2" id="KW-0807">Transducer</keyword>
<feature type="transmembrane region" description="Helical" evidence="4">
    <location>
        <begin position="68"/>
        <end position="87"/>
    </location>
</feature>
<dbReference type="Pfam" id="PF00015">
    <property type="entry name" value="MCPsignal"/>
    <property type="match status" value="1"/>
</dbReference>
<accession>A0ABW6JVJ6</accession>
<reference evidence="6 7" key="1">
    <citation type="submission" date="2024-08" db="EMBL/GenBank/DDBJ databases">
        <title>Two novel Cytobacillus novel species.</title>
        <authorList>
            <person name="Liu G."/>
        </authorList>
    </citation>
    <scope>NUCLEOTIDE SEQUENCE [LARGE SCALE GENOMIC DNA]</scope>
    <source>
        <strain evidence="6 7">FJAT-53684</strain>
    </source>
</reference>
<protein>
    <submittedName>
        <fullName evidence="6">Methyl-accepting chemotaxis protein</fullName>
    </submittedName>
</protein>
<evidence type="ECO:0000256" key="1">
    <source>
        <dbReference type="ARBA" id="ARBA00023224"/>
    </source>
</evidence>
<feature type="transmembrane region" description="Helical" evidence="4">
    <location>
        <begin position="115"/>
        <end position="132"/>
    </location>
</feature>